<dbReference type="Gene3D" id="2.60.40.2700">
    <property type="match status" value="2"/>
</dbReference>
<keyword evidence="1" id="KW-0732">Signal</keyword>
<evidence type="ECO:0008006" key="4">
    <source>
        <dbReference type="Google" id="ProtNLM"/>
    </source>
</evidence>
<name>A0A9X3S7G8_9ACTN</name>
<dbReference type="AlphaFoldDB" id="A0A9X3S7G8"/>
<protein>
    <recommendedName>
        <fullName evidence="4">Ig-like domain-containing protein</fullName>
    </recommendedName>
</protein>
<evidence type="ECO:0000313" key="2">
    <source>
        <dbReference type="EMBL" id="MDA0166036.1"/>
    </source>
</evidence>
<proteinExistence type="predicted"/>
<dbReference type="Proteomes" id="UP001149140">
    <property type="component" value="Unassembled WGS sequence"/>
</dbReference>
<sequence>MQLGLVLVTVMLPTAAPASAAPLQFSAVMKPQISGDVNAPRVGETLTEISAVWSRAPKSVEYRWLDCAPGQSIEQCRAIPGATGRSYTLQASDAGLYVVVAETGHDASGQTAVAVTPSTSQVQPADGQPIPPPPEPPPVPLTYPTLSGTAYLGDTLTATPGTWSAGSYTISYEWLICGLGRCVPIDGATGLSHTIGPADVNYAIVLRAAATAAGGTSYAMTPIQLIARRLSATTQLKLATLPHRLYTPYLLRHGEHPEFLAPAAGTVTITWTAGRVTLGRGTARCDGSHVAHAVPFRFTRQGKALMRRTKSRKITITGEFSPADGTPATKYSRTWRLLAPT</sequence>
<keyword evidence="3" id="KW-1185">Reference proteome</keyword>
<gene>
    <name evidence="2" type="ORF">OM076_37575</name>
</gene>
<accession>A0A9X3S7G8</accession>
<dbReference type="RefSeq" id="WP_270045296.1">
    <property type="nucleotide sequence ID" value="NZ_JAPDOD010000057.1"/>
</dbReference>
<organism evidence="2 3">
    <name type="scientific">Solirubrobacter ginsenosidimutans</name>
    <dbReference type="NCBI Taxonomy" id="490573"/>
    <lineage>
        <taxon>Bacteria</taxon>
        <taxon>Bacillati</taxon>
        <taxon>Actinomycetota</taxon>
        <taxon>Thermoleophilia</taxon>
        <taxon>Solirubrobacterales</taxon>
        <taxon>Solirubrobacteraceae</taxon>
        <taxon>Solirubrobacter</taxon>
    </lineage>
</organism>
<evidence type="ECO:0000256" key="1">
    <source>
        <dbReference type="SAM" id="SignalP"/>
    </source>
</evidence>
<feature type="signal peptide" evidence="1">
    <location>
        <begin position="1"/>
        <end position="20"/>
    </location>
</feature>
<feature type="chain" id="PRO_5040737427" description="Ig-like domain-containing protein" evidence="1">
    <location>
        <begin position="21"/>
        <end position="341"/>
    </location>
</feature>
<dbReference type="EMBL" id="JAPDOD010000057">
    <property type="protein sequence ID" value="MDA0166036.1"/>
    <property type="molecule type" value="Genomic_DNA"/>
</dbReference>
<reference evidence="2" key="1">
    <citation type="submission" date="2022-10" db="EMBL/GenBank/DDBJ databases">
        <title>The WGS of Solirubrobacter ginsenosidimutans DSM 21036.</title>
        <authorList>
            <person name="Jiang Z."/>
        </authorList>
    </citation>
    <scope>NUCLEOTIDE SEQUENCE</scope>
    <source>
        <strain evidence="2">DSM 21036</strain>
    </source>
</reference>
<evidence type="ECO:0000313" key="3">
    <source>
        <dbReference type="Proteomes" id="UP001149140"/>
    </source>
</evidence>
<comment type="caution">
    <text evidence="2">The sequence shown here is derived from an EMBL/GenBank/DDBJ whole genome shotgun (WGS) entry which is preliminary data.</text>
</comment>